<reference evidence="1 2" key="1">
    <citation type="submission" date="2012-04" db="EMBL/GenBank/DDBJ databases">
        <title>Improved High-Quality Draft sequence of Leptothrix ochracea L12.</title>
        <authorList>
            <consortium name="US DOE Joint Genome Institute"/>
            <person name="Lucas S."/>
            <person name="Han J."/>
            <person name="Lapidus A."/>
            <person name="Cheng J.-F."/>
            <person name="Goodwin L."/>
            <person name="Pitluck S."/>
            <person name="Peters L."/>
            <person name="Zeytun A."/>
            <person name="Detter J.C."/>
            <person name="Han C."/>
            <person name="Tapia R."/>
            <person name="Land M."/>
            <person name="Hauser L."/>
            <person name="Kyrpides N."/>
            <person name="Ivanova N."/>
            <person name="Pagani I."/>
            <person name="Stepanauskas R."/>
            <person name="Masland D."/>
            <person name="Poulton N."/>
            <person name="Emerson D."/>
            <person name="Fleming E."/>
            <person name="Woyke T."/>
        </authorList>
    </citation>
    <scope>NUCLEOTIDE SEQUENCE [LARGE SCALE GENOMIC DNA]</scope>
    <source>
        <strain evidence="1 2">L12</strain>
    </source>
</reference>
<dbReference type="EMBL" id="JH660675">
    <property type="protein sequence ID" value="EIM31601.1"/>
    <property type="molecule type" value="Genomic_DNA"/>
</dbReference>
<gene>
    <name evidence="1" type="ORF">LepocDRAFT_00003330</name>
</gene>
<evidence type="ECO:0000313" key="2">
    <source>
        <dbReference type="Proteomes" id="UP000053899"/>
    </source>
</evidence>
<dbReference type="Proteomes" id="UP000053899">
    <property type="component" value="Unassembled WGS sequence"/>
</dbReference>
<sequence length="181" mass="19330">MAVAGVFTFSVAGCAGGLDRLKGYEMSVDSLRESMSGFFPLNRRMLEFFDVGLGLPKLALQPANNRIGTELDMSVGTDVLFARKTLTGNFGISSGLRYEPTDHSLRLASVRSDKLSLSAVPQAIAPQVQRLGGLLVEQVLEGFTVHKLPDKLVQGLDTLGVQLGAMKVSNTGVGFNFVPKA</sequence>
<dbReference type="Gene3D" id="3.15.10.40">
    <property type="entry name" value="Uncharacterised protein PF07273, DUF1439"/>
    <property type="match status" value="1"/>
</dbReference>
<dbReference type="HOGENOM" id="CLU_119404_1_0_4"/>
<proteinExistence type="predicted"/>
<accession>I4Z5V9</accession>
<dbReference type="AlphaFoldDB" id="I4Z5V9"/>
<evidence type="ECO:0008006" key="3">
    <source>
        <dbReference type="Google" id="ProtNLM"/>
    </source>
</evidence>
<keyword evidence="2" id="KW-1185">Reference proteome</keyword>
<organism evidence="1 2">
    <name type="scientific">Leptothrix ochracea L12</name>
    <dbReference type="NCBI Taxonomy" id="735332"/>
    <lineage>
        <taxon>Bacteria</taxon>
        <taxon>Pseudomonadati</taxon>
        <taxon>Pseudomonadota</taxon>
        <taxon>Betaproteobacteria</taxon>
        <taxon>Burkholderiales</taxon>
        <taxon>Sphaerotilaceae</taxon>
        <taxon>Leptothrix</taxon>
    </lineage>
</organism>
<evidence type="ECO:0000313" key="1">
    <source>
        <dbReference type="EMBL" id="EIM31601.1"/>
    </source>
</evidence>
<protein>
    <recommendedName>
        <fullName evidence="3">DUF1439 domain-containing protein</fullName>
    </recommendedName>
</protein>
<name>I4Z5V9_9BURK</name>